<dbReference type="Pfam" id="PF17074">
    <property type="entry name" value="Darcynin"/>
    <property type="match status" value="1"/>
</dbReference>
<sequence>MKKLSLLLAALFLLSAFSSSNPNAMHSKKPYTILVLLNASPQWLSLNRDERSQFVEEELQPIFKKVSPAVEIRLFDSEYFHAEVSDFMIITSQDLDQYKVLIEMLRDSKVYGVPYFEVKDIIVGQEELFEEFNAHFKKEKQ</sequence>
<accession>A0A7H0VHJ9</accession>
<dbReference type="AlphaFoldDB" id="A0A7H0VHJ9"/>
<keyword evidence="2" id="KW-0732">Signal</keyword>
<evidence type="ECO:0000256" key="1">
    <source>
        <dbReference type="ARBA" id="ARBA00006869"/>
    </source>
</evidence>
<comment type="similarity">
    <text evidence="1">Belongs to the darcynin family.</text>
</comment>
<name>A0A7H0VHJ9_9FLAO</name>
<reference evidence="3 4" key="1">
    <citation type="submission" date="2020-08" db="EMBL/GenBank/DDBJ databases">
        <title>Croceimicrobium hydrocarbonivorans gen. nov., sp. nov., a novel marine bacterium isolated from a bacterial consortium that degrades polyethylene terephthalate.</title>
        <authorList>
            <person name="Liu R."/>
        </authorList>
    </citation>
    <scope>NUCLEOTIDE SEQUENCE [LARGE SCALE GENOMIC DNA]</scope>
    <source>
        <strain evidence="3 4">A20-9</strain>
    </source>
</reference>
<dbReference type="Proteomes" id="UP000516305">
    <property type="component" value="Chromosome"/>
</dbReference>
<evidence type="ECO:0000313" key="4">
    <source>
        <dbReference type="Proteomes" id="UP000516305"/>
    </source>
</evidence>
<evidence type="ECO:0000313" key="3">
    <source>
        <dbReference type="EMBL" id="QNR25197.1"/>
    </source>
</evidence>
<protein>
    <recommendedName>
        <fullName evidence="5">DUF4174 domain-containing protein</fullName>
    </recommendedName>
</protein>
<dbReference type="Gene3D" id="3.30.70.3420">
    <property type="match status" value="1"/>
</dbReference>
<feature type="chain" id="PRO_5028947934" description="DUF4174 domain-containing protein" evidence="2">
    <location>
        <begin position="25"/>
        <end position="141"/>
    </location>
</feature>
<dbReference type="RefSeq" id="WP_210759723.1">
    <property type="nucleotide sequence ID" value="NZ_CP060139.1"/>
</dbReference>
<keyword evidence="4" id="KW-1185">Reference proteome</keyword>
<organism evidence="3 4">
    <name type="scientific">Croceimicrobium hydrocarbonivorans</name>
    <dbReference type="NCBI Taxonomy" id="2761580"/>
    <lineage>
        <taxon>Bacteria</taxon>
        <taxon>Pseudomonadati</taxon>
        <taxon>Bacteroidota</taxon>
        <taxon>Flavobacteriia</taxon>
        <taxon>Flavobacteriales</taxon>
        <taxon>Owenweeksiaceae</taxon>
        <taxon>Croceimicrobium</taxon>
    </lineage>
</organism>
<feature type="signal peptide" evidence="2">
    <location>
        <begin position="1"/>
        <end position="24"/>
    </location>
</feature>
<dbReference type="EMBL" id="CP060139">
    <property type="protein sequence ID" value="QNR25197.1"/>
    <property type="molecule type" value="Genomic_DNA"/>
</dbReference>
<evidence type="ECO:0000256" key="2">
    <source>
        <dbReference type="SAM" id="SignalP"/>
    </source>
</evidence>
<dbReference type="KEGG" id="chyd:H4K34_04980"/>
<evidence type="ECO:0008006" key="5">
    <source>
        <dbReference type="Google" id="ProtNLM"/>
    </source>
</evidence>
<dbReference type="InterPro" id="IPR031409">
    <property type="entry name" value="Darcynin"/>
</dbReference>
<proteinExistence type="inferred from homology"/>
<gene>
    <name evidence="3" type="ORF">H4K34_04980</name>
</gene>